<dbReference type="EMBL" id="CACRXK020027589">
    <property type="protein sequence ID" value="CAB4040994.1"/>
    <property type="molecule type" value="Genomic_DNA"/>
</dbReference>
<feature type="non-terminal residue" evidence="1">
    <location>
        <position position="1"/>
    </location>
</feature>
<dbReference type="AlphaFoldDB" id="A0A7D9K3Y8"/>
<organism evidence="1 2">
    <name type="scientific">Paramuricea clavata</name>
    <name type="common">Red gorgonian</name>
    <name type="synonym">Violescent sea-whip</name>
    <dbReference type="NCBI Taxonomy" id="317549"/>
    <lineage>
        <taxon>Eukaryota</taxon>
        <taxon>Metazoa</taxon>
        <taxon>Cnidaria</taxon>
        <taxon>Anthozoa</taxon>
        <taxon>Octocorallia</taxon>
        <taxon>Malacalcyonacea</taxon>
        <taxon>Plexauridae</taxon>
        <taxon>Paramuricea</taxon>
    </lineage>
</organism>
<accession>A0A7D9K3Y8</accession>
<comment type="caution">
    <text evidence="1">The sequence shown here is derived from an EMBL/GenBank/DDBJ whole genome shotgun (WGS) entry which is preliminary data.</text>
</comment>
<evidence type="ECO:0000313" key="2">
    <source>
        <dbReference type="Proteomes" id="UP001152795"/>
    </source>
</evidence>
<evidence type="ECO:0000313" key="1">
    <source>
        <dbReference type="EMBL" id="CAB4040994.1"/>
    </source>
</evidence>
<keyword evidence="2" id="KW-1185">Reference proteome</keyword>
<feature type="non-terminal residue" evidence="1">
    <location>
        <position position="80"/>
    </location>
</feature>
<gene>
    <name evidence="1" type="ORF">PACLA_8A005867</name>
</gene>
<protein>
    <submittedName>
        <fullName evidence="1">Uncharacterized protein</fullName>
    </submittedName>
</protein>
<proteinExistence type="predicted"/>
<name>A0A7D9K3Y8_PARCT</name>
<dbReference type="Proteomes" id="UP001152795">
    <property type="component" value="Unassembled WGS sequence"/>
</dbReference>
<sequence>KPRPPPGGCCPKKYIRQCCPVTGDNETIYPCEKQPISSRPGSGVPTINPKTACVYSWLTQACAGGFYLDGRSHAPKACPK</sequence>
<reference evidence="1" key="1">
    <citation type="submission" date="2020-04" db="EMBL/GenBank/DDBJ databases">
        <authorList>
            <person name="Alioto T."/>
            <person name="Alioto T."/>
            <person name="Gomez Garrido J."/>
        </authorList>
    </citation>
    <scope>NUCLEOTIDE SEQUENCE</scope>
    <source>
        <strain evidence="1">A484AB</strain>
    </source>
</reference>